<keyword evidence="2" id="KW-1185">Reference proteome</keyword>
<dbReference type="EMBL" id="JBHGVX010000001">
    <property type="protein sequence ID" value="KAL1799669.1"/>
    <property type="molecule type" value="Genomic_DNA"/>
</dbReference>
<name>A0ABR3UVJ5_9PLEO</name>
<gene>
    <name evidence="1" type="ORF">ACET3X_000011</name>
</gene>
<evidence type="ECO:0000313" key="1">
    <source>
        <dbReference type="EMBL" id="KAL1799669.1"/>
    </source>
</evidence>
<dbReference type="Proteomes" id="UP001578633">
    <property type="component" value="Chromosome 1"/>
</dbReference>
<sequence>MAPSWMEKFIVRGDPPLPDPIRTSSHPHLSLDYSALAEHHRVLTAPGSPTPRYEVSRKAMMGGIWGGKCTVTTPSNSQEIALIDFHTFHYTIDFPLRNHRIEISTAKRVFNGSGGLGELRWKATGMEAAGAASWELRDEAGLVVVAEIDGTQMNGRISVWREGLEEQSVEELVVVGIAQIEEYKRMVRQARTAAVGVKLN</sequence>
<organism evidence="1 2">
    <name type="scientific">Alternaria dauci</name>
    <dbReference type="NCBI Taxonomy" id="48095"/>
    <lineage>
        <taxon>Eukaryota</taxon>
        <taxon>Fungi</taxon>
        <taxon>Dikarya</taxon>
        <taxon>Ascomycota</taxon>
        <taxon>Pezizomycotina</taxon>
        <taxon>Dothideomycetes</taxon>
        <taxon>Pleosporomycetidae</taxon>
        <taxon>Pleosporales</taxon>
        <taxon>Pleosporineae</taxon>
        <taxon>Pleosporaceae</taxon>
        <taxon>Alternaria</taxon>
        <taxon>Alternaria sect. Porri</taxon>
    </lineage>
</organism>
<reference evidence="1 2" key="1">
    <citation type="submission" date="2024-09" db="EMBL/GenBank/DDBJ databases">
        <title>T2T genomes of carrot and Alternaria dauci and their utility for understanding host-pathogen interaction during carrot leaf blight disease.</title>
        <authorList>
            <person name="Liu W."/>
            <person name="Xu S."/>
            <person name="Ou C."/>
            <person name="Liu X."/>
            <person name="Zhuang F."/>
            <person name="Deng X.W."/>
        </authorList>
    </citation>
    <scope>NUCLEOTIDE SEQUENCE [LARGE SCALE GENOMIC DNA]</scope>
    <source>
        <strain evidence="1 2">A2016</strain>
    </source>
</reference>
<proteinExistence type="predicted"/>
<evidence type="ECO:0000313" key="2">
    <source>
        <dbReference type="Proteomes" id="UP001578633"/>
    </source>
</evidence>
<protein>
    <submittedName>
        <fullName evidence="1">Uncharacterized protein</fullName>
    </submittedName>
</protein>
<dbReference type="RefSeq" id="XP_069310253.1">
    <property type="nucleotide sequence ID" value="XM_069446344.1"/>
</dbReference>
<accession>A0ABR3UVJ5</accession>
<comment type="caution">
    <text evidence="1">The sequence shown here is derived from an EMBL/GenBank/DDBJ whole genome shotgun (WGS) entry which is preliminary data.</text>
</comment>
<dbReference type="GeneID" id="96080333"/>